<protein>
    <submittedName>
        <fullName evidence="1">DUF6221 family protein</fullName>
    </submittedName>
</protein>
<proteinExistence type="predicted"/>
<sequence length="129" mass="14524">MNDLVAWLRSDIEHELALARAAGGAPWVGSTEHFEVQTVEGLTVVDGFEISDPRFRATIDHIVRHDPAATIDRCESDLAILSLHEHAHGCGGPADSRRWVSDDEDCPTVRLLAYGRRHHRPGWREEWKP</sequence>
<accession>A0ABV9EGC8</accession>
<reference evidence="2" key="1">
    <citation type="journal article" date="2019" name="Int. J. Syst. Evol. Microbiol.">
        <title>The Global Catalogue of Microorganisms (GCM) 10K type strain sequencing project: providing services to taxonomists for standard genome sequencing and annotation.</title>
        <authorList>
            <consortium name="The Broad Institute Genomics Platform"/>
            <consortium name="The Broad Institute Genome Sequencing Center for Infectious Disease"/>
            <person name="Wu L."/>
            <person name="Ma J."/>
        </authorList>
    </citation>
    <scope>NUCLEOTIDE SEQUENCE [LARGE SCALE GENOMIC DNA]</scope>
    <source>
        <strain evidence="2">CCUG 49560</strain>
    </source>
</reference>
<dbReference type="Proteomes" id="UP001595891">
    <property type="component" value="Unassembled WGS sequence"/>
</dbReference>
<dbReference type="InterPro" id="IPR046193">
    <property type="entry name" value="DUF6221"/>
</dbReference>
<evidence type="ECO:0000313" key="2">
    <source>
        <dbReference type="Proteomes" id="UP001595891"/>
    </source>
</evidence>
<keyword evidence="2" id="KW-1185">Reference proteome</keyword>
<dbReference type="RefSeq" id="WP_262840553.1">
    <property type="nucleotide sequence ID" value="NZ_JANZYP010000001.1"/>
</dbReference>
<comment type="caution">
    <text evidence="1">The sequence shown here is derived from an EMBL/GenBank/DDBJ whole genome shotgun (WGS) entry which is preliminary data.</text>
</comment>
<evidence type="ECO:0000313" key="1">
    <source>
        <dbReference type="EMBL" id="MFC4587566.1"/>
    </source>
</evidence>
<gene>
    <name evidence="1" type="ORF">ACFO8L_15840</name>
</gene>
<dbReference type="Pfam" id="PF19730">
    <property type="entry name" value="DUF6221"/>
    <property type="match status" value="1"/>
</dbReference>
<dbReference type="EMBL" id="JBHSFN010000009">
    <property type="protein sequence ID" value="MFC4587566.1"/>
    <property type="molecule type" value="Genomic_DNA"/>
</dbReference>
<organism evidence="1 2">
    <name type="scientific">Sphaerisporangium corydalis</name>
    <dbReference type="NCBI Taxonomy" id="1441875"/>
    <lineage>
        <taxon>Bacteria</taxon>
        <taxon>Bacillati</taxon>
        <taxon>Actinomycetota</taxon>
        <taxon>Actinomycetes</taxon>
        <taxon>Streptosporangiales</taxon>
        <taxon>Streptosporangiaceae</taxon>
        <taxon>Sphaerisporangium</taxon>
    </lineage>
</organism>
<name>A0ABV9EGC8_9ACTN</name>